<evidence type="ECO:0000313" key="3">
    <source>
        <dbReference type="Proteomes" id="UP000006238"/>
    </source>
</evidence>
<dbReference type="HOGENOM" id="CLU_1486440_0_0_9"/>
<dbReference type="RefSeq" id="WP_005602073.1">
    <property type="nucleotide sequence ID" value="NZ_GG663521.1"/>
</dbReference>
<dbReference type="AlphaFoldDB" id="D4RYI8"/>
<evidence type="ECO:0000256" key="1">
    <source>
        <dbReference type="SAM" id="Phobius"/>
    </source>
</evidence>
<dbReference type="EMBL" id="ABWN01000022">
    <property type="protein sequence ID" value="EFF69088.1"/>
    <property type="molecule type" value="Genomic_DNA"/>
</dbReference>
<feature type="transmembrane region" description="Helical" evidence="1">
    <location>
        <begin position="6"/>
        <end position="27"/>
    </location>
</feature>
<comment type="caution">
    <text evidence="2">The sequence shown here is derived from an EMBL/GenBank/DDBJ whole genome shotgun (WGS) entry which is preliminary data.</text>
</comment>
<proteinExistence type="predicted"/>
<reference evidence="2 3" key="1">
    <citation type="submission" date="2010-02" db="EMBL/GenBank/DDBJ databases">
        <authorList>
            <person name="Weinstock G."/>
            <person name="Sodergren E."/>
            <person name="Clifton S."/>
            <person name="Fulton L."/>
            <person name="Fulton B."/>
            <person name="Courtney L."/>
            <person name="Fronick C."/>
            <person name="Harrison M."/>
            <person name="Strong C."/>
            <person name="Farmer C."/>
            <person name="Delahaunty K."/>
            <person name="Markovic C."/>
            <person name="Hall O."/>
            <person name="Minx P."/>
            <person name="Tomlinson C."/>
            <person name="Mitreva M."/>
            <person name="Nelson J."/>
            <person name="Hou S."/>
            <person name="Wollam A."/>
            <person name="Pepin K.H."/>
            <person name="Johnson M."/>
            <person name="Bhonagiri V."/>
            <person name="Zhang X."/>
            <person name="Suruliraj S."/>
            <person name="Warren W."/>
            <person name="Chinwalla A."/>
            <person name="Mardis E.R."/>
            <person name="Wilson R.K."/>
        </authorList>
    </citation>
    <scope>NUCLEOTIDE SEQUENCE [LARGE SCALE GENOMIC DNA]</scope>
    <source>
        <strain evidence="2 3">DSM 2876</strain>
    </source>
</reference>
<accession>D4RYI8</accession>
<evidence type="ECO:0000313" key="2">
    <source>
        <dbReference type="EMBL" id="EFF69088.1"/>
    </source>
</evidence>
<protein>
    <submittedName>
        <fullName evidence="2">Uncharacterized protein</fullName>
    </submittedName>
</protein>
<sequence>MKKTWIIILSTILAIVVVLQIAVMVFLNSTGIHIISKYARFNTGGKGYVYNTVTKEWERENISWYIDLLVRNKKADGVLSVEDYGKLTGNRPVISVDTSKDFCKIFFYATVTKYNENGGIEDLSTIVLYRFIYNRETGQIIIEIWDEDAGTKYLVDADTKEDAEIIFNSYMKKLSDQTNGE</sequence>
<keyword evidence="1" id="KW-0812">Transmembrane</keyword>
<keyword evidence="3" id="KW-1185">Reference proteome</keyword>
<organism evidence="2 3">
    <name type="scientific">Eshraghiella crossota DSM 2876</name>
    <dbReference type="NCBI Taxonomy" id="511680"/>
    <lineage>
        <taxon>Bacteria</taxon>
        <taxon>Bacillati</taxon>
        <taxon>Bacillota</taxon>
        <taxon>Clostridia</taxon>
        <taxon>Lachnospirales</taxon>
        <taxon>Lachnospiraceae</taxon>
        <taxon>Eshraghiella</taxon>
    </lineage>
</organism>
<dbReference type="Proteomes" id="UP000006238">
    <property type="component" value="Unassembled WGS sequence"/>
</dbReference>
<keyword evidence="1" id="KW-0472">Membrane</keyword>
<dbReference type="GeneID" id="98917164"/>
<keyword evidence="1" id="KW-1133">Transmembrane helix</keyword>
<name>D4RYI8_9FIRM</name>
<gene>
    <name evidence="2" type="ORF">BUTYVIB_00894</name>
</gene>